<evidence type="ECO:0000313" key="2">
    <source>
        <dbReference type="Proteomes" id="UP000839816"/>
    </source>
</evidence>
<comment type="caution">
    <text evidence="1">The sequence shown here is derived from an EMBL/GenBank/DDBJ whole genome shotgun (WGS) entry which is preliminary data.</text>
</comment>
<dbReference type="Proteomes" id="UP000839816">
    <property type="component" value="Unassembled WGS sequence"/>
</dbReference>
<dbReference type="AlphaFoldDB" id="A0A3Z4X6A7"/>
<organism evidence="1 2">
    <name type="scientific">Salmonella enterica subsp. enterica serovar Chester</name>
    <dbReference type="NCBI Taxonomy" id="149386"/>
    <lineage>
        <taxon>Bacteria</taxon>
        <taxon>Pseudomonadati</taxon>
        <taxon>Pseudomonadota</taxon>
        <taxon>Gammaproteobacteria</taxon>
        <taxon>Enterobacterales</taxon>
        <taxon>Enterobacteriaceae</taxon>
        <taxon>Salmonella</taxon>
    </lineage>
</organism>
<sequence length="1005" mass="113799">MRKFKISAKRHALNYALSLAYGHQDFVRRNTGLTNDAHNDHYLINPEGVLSNNRHFIADSMAVYQPNGDATTEGQSLLIIGYCHMYIATKNQMWLDAAIHAWEAYATYYYAGQAIPDSPQRWICNWLVNGKEPVLADYPVHPTEPTHGGYKCVPVTFTNGRCQIPQGAPFFGEYLNNFFSAHRGHPTWGAVNADVQKIKESENGLIDWSKVPDYLITNPEKPYDVKAWVDWNTMLNDPTGYTPMWGGSTSKGPRYEPDWFVVWTGEKVQDGDVIESGLPDAQKGTVQLKDTSINGVYLINYASQVPVEHGGYLFDRNEPWHNRPVHTPLKGSVNQMGNAADAEVWFIDACYLLWRITGEPRYKAALDSVFYTAHEYTYIDAKDKFFRRSKLAETPFTDGISYDYKYPSTVEVAYSRDENGDIVFRSEEAVQNFMEQQAVRFRINSQSKLRVTYGGVCDNGDALACKVMVDINPVKADTEEVNWYGCTLPGSTSMEVEQHDIDLGHLARMTNPANGEDYIIADARACSDYGGCTWQEKFENNIYDGRSGTIVEALFPNDDAGFIIGFWLTDAGVAPPQSIVYRADADFNFRFEDTDKWRWWWMLPATNGEWKQVIIRPEDATLSGYQPDHDTDVEPKPAAPNYTTIDQVTILPDSAVENAHFSWYCVNDVPPLFNADDGWTLTFRIVIRGGSAFTGKVGDCTIKDYRLDSLAYCPGTIPFSNIYSEGTYQLGAWHGMPYPGYQYPFMYTIHTDDRYKDWLLNQIRFMHDSQTNYQKQIGELGPGCAAYIWNRWDNYSYGPADTWTTFHWGDGHPWAGYQPRAYNAAARCWYELVVRGKEVPPELVVYVENWAKWLVGFLDRFDNHTPNEFPTAPNKPVWVENDFTAHMCALWIAGSAYAAMAGCTVEGLNRIMDMGMKEMGDNFTVTDIPGKAINGAWSPWANPTTDNGQAFGFYTGEAMRAIGLYLLYKEHGAGHDIYRDLAIPDHTTASLDITFTIPDDPLETN</sequence>
<reference evidence="1 2" key="1">
    <citation type="submission" date="2018-11" db="EMBL/GenBank/DDBJ databases">
        <authorList>
            <person name="Ashton P.M."/>
            <person name="Dallman T."/>
            <person name="Nair S."/>
            <person name="De Pinna E."/>
            <person name="Peters T."/>
            <person name="Grant K."/>
        </authorList>
    </citation>
    <scope>NUCLEOTIDE SEQUENCE [LARGE SCALE GENOMIC DNA]</scope>
    <source>
        <strain evidence="1 2">634658</strain>
    </source>
</reference>
<proteinExistence type="predicted"/>
<accession>A0A3Z4X6A7</accession>
<gene>
    <name evidence="1" type="ORF">EHE49_03525</name>
</gene>
<name>A0A3Z4X6A7_SALET</name>
<protein>
    <submittedName>
        <fullName evidence="1">Phage tail protein</fullName>
    </submittedName>
</protein>
<dbReference type="EMBL" id="AAAGNC010000003">
    <property type="protein sequence ID" value="EAC0255736.1"/>
    <property type="molecule type" value="Genomic_DNA"/>
</dbReference>
<evidence type="ECO:0000313" key="1">
    <source>
        <dbReference type="EMBL" id="EAC0255736.1"/>
    </source>
</evidence>